<dbReference type="Gene3D" id="1.25.40.10">
    <property type="entry name" value="Tetratricopeptide repeat domain"/>
    <property type="match status" value="1"/>
</dbReference>
<keyword evidence="2" id="KW-0677">Repeat</keyword>
<evidence type="ECO:0000313" key="3">
    <source>
        <dbReference type="EMBL" id="SUZ75815.1"/>
    </source>
</evidence>
<dbReference type="Pfam" id="PF08238">
    <property type="entry name" value="Sel1"/>
    <property type="match status" value="5"/>
</dbReference>
<dbReference type="InterPro" id="IPR037066">
    <property type="entry name" value="Plug_dom_sf"/>
</dbReference>
<protein>
    <recommendedName>
        <fullName evidence="4">TonB-dependent receptor plug domain-containing protein</fullName>
    </recommendedName>
</protein>
<dbReference type="SUPFAM" id="SSF49464">
    <property type="entry name" value="Carboxypeptidase regulatory domain-like"/>
    <property type="match status" value="2"/>
</dbReference>
<dbReference type="InterPro" id="IPR006597">
    <property type="entry name" value="Sel1-like"/>
</dbReference>
<dbReference type="SUPFAM" id="SSF56935">
    <property type="entry name" value="Porins"/>
    <property type="match status" value="1"/>
</dbReference>
<sequence>MRGRFLLAVLCVSLSPGALAGQDAETLNQQACDAGDLAVCDQLGVRYETGEGVIQDQARALSLFQQACDGGLLLGCTHLGLMFGNGAGIDRDPATAGFLYERACDGGDLLGCAHLGVSYERGEGVTRDPVQAVNLYERSCGGGEMLGCTNLGSMYRTGRGVTVDLGAAVSLYWRACESGLMLSCVNLAVSYELGEGVAQDLATAVNLYLRACESGLTLACDRIGVTYEPAAAVASADARATSPDGFGRAGWVVDSETNDPLSEAIVRIPELGISVISDVLGRIVFPDLPTGRHRLHVEAVGYERMEGDLDVPDDRAFQLGLDRTTLADRDAPGQIRGRVLEGGREFGVADVEITVLTSTPRSTLSGPLGRFSLTDLETGLVEVRFERLGYASRTATVIVQPERTVDIAASMSARPIDLDPIRVVVRSRALEQNGFYLRENVGGGSRLTREDLMAIDPLYISDIFRRLPGVSVENGQVLGRRTGAGGQCNLRIYLDGLVMEGWDFDSIPAEYLEGMEVYQGLAVPIQYGPGCGVVLLWTRGG</sequence>
<reference evidence="3" key="1">
    <citation type="submission" date="2018-05" db="EMBL/GenBank/DDBJ databases">
        <authorList>
            <person name="Lanie J.A."/>
            <person name="Ng W.-L."/>
            <person name="Kazmierczak K.M."/>
            <person name="Andrzejewski T.M."/>
            <person name="Davidsen T.M."/>
            <person name="Wayne K.J."/>
            <person name="Tettelin H."/>
            <person name="Glass J.I."/>
            <person name="Rusch D."/>
            <person name="Podicherti R."/>
            <person name="Tsui H.-C.T."/>
            <person name="Winkler M.E."/>
        </authorList>
    </citation>
    <scope>NUCLEOTIDE SEQUENCE</scope>
</reference>
<dbReference type="InterPro" id="IPR011990">
    <property type="entry name" value="TPR-like_helical_dom_sf"/>
</dbReference>
<gene>
    <name evidence="3" type="ORF">METZ01_LOCUS28669</name>
</gene>
<dbReference type="InterPro" id="IPR039426">
    <property type="entry name" value="TonB-dep_rcpt-like"/>
</dbReference>
<dbReference type="InterPro" id="IPR040239">
    <property type="entry name" value="HcpB-like"/>
</dbReference>
<organism evidence="3">
    <name type="scientific">marine metagenome</name>
    <dbReference type="NCBI Taxonomy" id="408172"/>
    <lineage>
        <taxon>unclassified sequences</taxon>
        <taxon>metagenomes</taxon>
        <taxon>ecological metagenomes</taxon>
    </lineage>
</organism>
<dbReference type="SMART" id="SM00671">
    <property type="entry name" value="SEL1"/>
    <property type="match status" value="5"/>
</dbReference>
<dbReference type="InterPro" id="IPR008969">
    <property type="entry name" value="CarboxyPept-like_regulatory"/>
</dbReference>
<dbReference type="PROSITE" id="PS52016">
    <property type="entry name" value="TONB_DEPENDENT_REC_3"/>
    <property type="match status" value="1"/>
</dbReference>
<proteinExistence type="inferred from homology"/>
<evidence type="ECO:0000256" key="2">
    <source>
        <dbReference type="ARBA" id="ARBA00022737"/>
    </source>
</evidence>
<dbReference type="EMBL" id="UINC01001260">
    <property type="protein sequence ID" value="SUZ75815.1"/>
    <property type="molecule type" value="Genomic_DNA"/>
</dbReference>
<accession>A0A381Q900</accession>
<dbReference type="Gene3D" id="2.60.40.1120">
    <property type="entry name" value="Carboxypeptidase-like, regulatory domain"/>
    <property type="match status" value="2"/>
</dbReference>
<name>A0A381Q900_9ZZZZ</name>
<dbReference type="AlphaFoldDB" id="A0A381Q900"/>
<dbReference type="PANTHER" id="PTHR13891:SF1">
    <property type="entry name" value="CYTOCHROME C OXIDASE ASSEMBLY FACTOR 7"/>
    <property type="match status" value="1"/>
</dbReference>
<dbReference type="Gene3D" id="2.170.130.10">
    <property type="entry name" value="TonB-dependent receptor, plug domain"/>
    <property type="match status" value="1"/>
</dbReference>
<dbReference type="PANTHER" id="PTHR13891">
    <property type="entry name" value="CYTOCHROME C OXIDASE ASSEMBLY FACTOR 7"/>
    <property type="match status" value="1"/>
</dbReference>
<dbReference type="Pfam" id="PF13620">
    <property type="entry name" value="CarboxypepD_reg"/>
    <property type="match status" value="1"/>
</dbReference>
<evidence type="ECO:0000256" key="1">
    <source>
        <dbReference type="ARBA" id="ARBA00008486"/>
    </source>
</evidence>
<evidence type="ECO:0008006" key="4">
    <source>
        <dbReference type="Google" id="ProtNLM"/>
    </source>
</evidence>
<dbReference type="SUPFAM" id="SSF81901">
    <property type="entry name" value="HCP-like"/>
    <property type="match status" value="1"/>
</dbReference>
<comment type="similarity">
    <text evidence="1">Belongs to the hcp beta-lactamase family.</text>
</comment>